<dbReference type="InterPro" id="IPR011992">
    <property type="entry name" value="EF-hand-dom_pair"/>
</dbReference>
<keyword evidence="5" id="KW-1185">Reference proteome</keyword>
<dbReference type="SMART" id="SM00054">
    <property type="entry name" value="EFh"/>
    <property type="match status" value="4"/>
</dbReference>
<evidence type="ECO:0000313" key="5">
    <source>
        <dbReference type="Proteomes" id="UP001158576"/>
    </source>
</evidence>
<gene>
    <name evidence="4" type="ORF">OKIOD_LOCUS15427</name>
</gene>
<dbReference type="Pfam" id="PF13499">
    <property type="entry name" value="EF-hand_7"/>
    <property type="match status" value="2"/>
</dbReference>
<feature type="domain" description="EF-hand" evidence="3">
    <location>
        <begin position="8"/>
        <end position="43"/>
    </location>
</feature>
<dbReference type="PROSITE" id="PS50222">
    <property type="entry name" value="EF_HAND_2"/>
    <property type="match status" value="4"/>
</dbReference>
<accession>A0ABN7T3Q6</accession>
<dbReference type="Proteomes" id="UP001158576">
    <property type="component" value="Chromosome 2"/>
</dbReference>
<sequence length="151" mass="17189">MDKPLTHERLLEYREAFQLFDKDGNGTIEIEELKIVLSSLGQPATEEELQELMKLADIDGDGTIDFDEFIEMMRVQDAMETENSHEETLRETFQLFDTDGSGKISSSELKQVMEKLGDHLTDSQIQAMIKEADADGDGEIDFEEFVRMVSC</sequence>
<dbReference type="PANTHER" id="PTHR23050">
    <property type="entry name" value="CALCIUM BINDING PROTEIN"/>
    <property type="match status" value="1"/>
</dbReference>
<dbReference type="InterPro" id="IPR002048">
    <property type="entry name" value="EF_hand_dom"/>
</dbReference>
<dbReference type="SUPFAM" id="SSF47473">
    <property type="entry name" value="EF-hand"/>
    <property type="match status" value="1"/>
</dbReference>
<evidence type="ECO:0000256" key="2">
    <source>
        <dbReference type="ARBA" id="ARBA00022837"/>
    </source>
</evidence>
<keyword evidence="2" id="KW-0106">Calcium</keyword>
<feature type="domain" description="EF-hand" evidence="3">
    <location>
        <begin position="120"/>
        <end position="151"/>
    </location>
</feature>
<dbReference type="EMBL" id="OU015567">
    <property type="protein sequence ID" value="CAG5112446.1"/>
    <property type="molecule type" value="Genomic_DNA"/>
</dbReference>
<proteinExistence type="predicted"/>
<protein>
    <submittedName>
        <fullName evidence="4">Oidioi.mRNA.OKI2018_I69.chr2.g6662.t1.cds</fullName>
    </submittedName>
</protein>
<evidence type="ECO:0000256" key="1">
    <source>
        <dbReference type="ARBA" id="ARBA00022737"/>
    </source>
</evidence>
<dbReference type="InterPro" id="IPR018247">
    <property type="entry name" value="EF_Hand_1_Ca_BS"/>
</dbReference>
<feature type="domain" description="EF-hand" evidence="3">
    <location>
        <begin position="44"/>
        <end position="79"/>
    </location>
</feature>
<evidence type="ECO:0000259" key="3">
    <source>
        <dbReference type="PROSITE" id="PS50222"/>
    </source>
</evidence>
<organism evidence="4 5">
    <name type="scientific">Oikopleura dioica</name>
    <name type="common">Tunicate</name>
    <dbReference type="NCBI Taxonomy" id="34765"/>
    <lineage>
        <taxon>Eukaryota</taxon>
        <taxon>Metazoa</taxon>
        <taxon>Chordata</taxon>
        <taxon>Tunicata</taxon>
        <taxon>Appendicularia</taxon>
        <taxon>Copelata</taxon>
        <taxon>Oikopleuridae</taxon>
        <taxon>Oikopleura</taxon>
    </lineage>
</organism>
<dbReference type="InterPro" id="IPR050145">
    <property type="entry name" value="Centrin_CML-like"/>
</dbReference>
<keyword evidence="1" id="KW-0677">Repeat</keyword>
<reference evidence="4 5" key="1">
    <citation type="submission" date="2021-04" db="EMBL/GenBank/DDBJ databases">
        <authorList>
            <person name="Bliznina A."/>
        </authorList>
    </citation>
    <scope>NUCLEOTIDE SEQUENCE [LARGE SCALE GENOMIC DNA]</scope>
</reference>
<evidence type="ECO:0000313" key="4">
    <source>
        <dbReference type="EMBL" id="CAG5112446.1"/>
    </source>
</evidence>
<feature type="domain" description="EF-hand" evidence="3">
    <location>
        <begin position="84"/>
        <end position="119"/>
    </location>
</feature>
<name>A0ABN7T3Q6_OIKDI</name>
<dbReference type="Gene3D" id="1.10.238.10">
    <property type="entry name" value="EF-hand"/>
    <property type="match status" value="2"/>
</dbReference>
<dbReference type="PROSITE" id="PS00018">
    <property type="entry name" value="EF_HAND_1"/>
    <property type="match status" value="4"/>
</dbReference>